<gene>
    <name evidence="1" type="ORF">ACFOS1_07455</name>
</gene>
<name>A0ABV8H8W2_9FLAO</name>
<organism evidence="1 2">
    <name type="scientific">Zunongwangia endophytica</name>
    <dbReference type="NCBI Taxonomy" id="1808945"/>
    <lineage>
        <taxon>Bacteria</taxon>
        <taxon>Pseudomonadati</taxon>
        <taxon>Bacteroidota</taxon>
        <taxon>Flavobacteriia</taxon>
        <taxon>Flavobacteriales</taxon>
        <taxon>Flavobacteriaceae</taxon>
        <taxon>Zunongwangia</taxon>
    </lineage>
</organism>
<dbReference type="EMBL" id="JBHSAS010000006">
    <property type="protein sequence ID" value="MFC4027235.1"/>
    <property type="molecule type" value="Genomic_DNA"/>
</dbReference>
<evidence type="ECO:0008006" key="3">
    <source>
        <dbReference type="Google" id="ProtNLM"/>
    </source>
</evidence>
<proteinExistence type="predicted"/>
<sequence>MRRILLVFSIVIFLPKFSVAQFEMRGDDNGYVYFMHEKEIDGSQNALRKTLLQWFVSNHDPDETLKIIENDFIIGVIEKPVTEVYGDVRLSGVIKYNIILNLKKKDKVRIWMNNVQFRSPYGGEYVKVYYAAEDMPIKDFTVNFYKMIGDLENQQERVAALNLIDSVDAFENHYRKVMKLRREVFNPVSMALIETAQSIDEFLENNTSKNEW</sequence>
<accession>A0ABV8H8W2</accession>
<comment type="caution">
    <text evidence="1">The sequence shown here is derived from an EMBL/GenBank/DDBJ whole genome shotgun (WGS) entry which is preliminary data.</text>
</comment>
<dbReference type="RefSeq" id="WP_290234643.1">
    <property type="nucleotide sequence ID" value="NZ_JAUFPZ010000002.1"/>
</dbReference>
<evidence type="ECO:0000313" key="2">
    <source>
        <dbReference type="Proteomes" id="UP001595793"/>
    </source>
</evidence>
<keyword evidence="2" id="KW-1185">Reference proteome</keyword>
<reference evidence="2" key="1">
    <citation type="journal article" date="2019" name="Int. J. Syst. Evol. Microbiol.">
        <title>The Global Catalogue of Microorganisms (GCM) 10K type strain sequencing project: providing services to taxonomists for standard genome sequencing and annotation.</title>
        <authorList>
            <consortium name="The Broad Institute Genomics Platform"/>
            <consortium name="The Broad Institute Genome Sequencing Center for Infectious Disease"/>
            <person name="Wu L."/>
            <person name="Ma J."/>
        </authorList>
    </citation>
    <scope>NUCLEOTIDE SEQUENCE [LARGE SCALE GENOMIC DNA]</scope>
    <source>
        <strain evidence="2">CECT 9128</strain>
    </source>
</reference>
<protein>
    <recommendedName>
        <fullName evidence="3">DUF4468 domain-containing protein</fullName>
    </recommendedName>
</protein>
<evidence type="ECO:0000313" key="1">
    <source>
        <dbReference type="EMBL" id="MFC4027235.1"/>
    </source>
</evidence>
<dbReference type="Proteomes" id="UP001595793">
    <property type="component" value="Unassembled WGS sequence"/>
</dbReference>